<evidence type="ECO:0000313" key="2">
    <source>
        <dbReference type="EMBL" id="MFC5463121.1"/>
    </source>
</evidence>
<accession>A0ABW0LCN8</accession>
<feature type="non-terminal residue" evidence="2">
    <location>
        <position position="170"/>
    </location>
</feature>
<organism evidence="2 3">
    <name type="scientific">Massilia niabensis</name>
    <dbReference type="NCBI Taxonomy" id="544910"/>
    <lineage>
        <taxon>Bacteria</taxon>
        <taxon>Pseudomonadati</taxon>
        <taxon>Pseudomonadota</taxon>
        <taxon>Betaproteobacteria</taxon>
        <taxon>Burkholderiales</taxon>
        <taxon>Oxalobacteraceae</taxon>
        <taxon>Telluria group</taxon>
        <taxon>Massilia</taxon>
    </lineage>
</organism>
<comment type="caution">
    <text evidence="2">The sequence shown here is derived from an EMBL/GenBank/DDBJ whole genome shotgun (WGS) entry which is preliminary data.</text>
</comment>
<dbReference type="EMBL" id="JBHSMU010000022">
    <property type="protein sequence ID" value="MFC5463121.1"/>
    <property type="molecule type" value="Genomic_DNA"/>
</dbReference>
<dbReference type="InterPro" id="IPR012337">
    <property type="entry name" value="RNaseH-like_sf"/>
</dbReference>
<dbReference type="PANTHER" id="PTHR46889">
    <property type="entry name" value="TRANSPOSASE INSF FOR INSERTION SEQUENCE IS3B-RELATED"/>
    <property type="match status" value="1"/>
</dbReference>
<dbReference type="Pfam" id="PF00665">
    <property type="entry name" value="rve"/>
    <property type="match status" value="1"/>
</dbReference>
<reference evidence="3" key="1">
    <citation type="journal article" date="2019" name="Int. J. Syst. Evol. Microbiol.">
        <title>The Global Catalogue of Microorganisms (GCM) 10K type strain sequencing project: providing services to taxonomists for standard genome sequencing and annotation.</title>
        <authorList>
            <consortium name="The Broad Institute Genomics Platform"/>
            <consortium name="The Broad Institute Genome Sequencing Center for Infectious Disease"/>
            <person name="Wu L."/>
            <person name="Ma J."/>
        </authorList>
    </citation>
    <scope>NUCLEOTIDE SEQUENCE [LARGE SCALE GENOMIC DNA]</scope>
    <source>
        <strain evidence="3">KACC 12649</strain>
    </source>
</reference>
<dbReference type="InterPro" id="IPR001584">
    <property type="entry name" value="Integrase_cat-core"/>
</dbReference>
<evidence type="ECO:0000259" key="1">
    <source>
        <dbReference type="Pfam" id="PF00665"/>
    </source>
</evidence>
<feature type="domain" description="Integrase catalytic" evidence="1">
    <location>
        <begin position="107"/>
        <end position="167"/>
    </location>
</feature>
<dbReference type="InterPro" id="IPR050900">
    <property type="entry name" value="Transposase_IS3/IS150/IS904"/>
</dbReference>
<proteinExistence type="predicted"/>
<dbReference type="Gene3D" id="3.30.420.10">
    <property type="entry name" value="Ribonuclease H-like superfamily/Ribonuclease H"/>
    <property type="match status" value="1"/>
</dbReference>
<dbReference type="SUPFAM" id="SSF53098">
    <property type="entry name" value="Ribonuclease H-like"/>
    <property type="match status" value="1"/>
</dbReference>
<gene>
    <name evidence="2" type="ORF">ACFPN5_25230</name>
</gene>
<dbReference type="Proteomes" id="UP001596050">
    <property type="component" value="Unassembled WGS sequence"/>
</dbReference>
<protein>
    <submittedName>
        <fullName evidence="2">DDE-type integrase/transposase/recombinase</fullName>
    </submittedName>
</protein>
<keyword evidence="3" id="KW-1185">Reference proteome</keyword>
<dbReference type="PANTHER" id="PTHR46889:SF5">
    <property type="entry name" value="INTEGRASE PROTEIN"/>
    <property type="match status" value="1"/>
</dbReference>
<name>A0ABW0LCN8_9BURK</name>
<dbReference type="RefSeq" id="WP_379786613.1">
    <property type="nucleotide sequence ID" value="NZ_JBHSMU010000022.1"/>
</dbReference>
<dbReference type="InterPro" id="IPR036397">
    <property type="entry name" value="RNaseH_sf"/>
</dbReference>
<evidence type="ECO:0000313" key="3">
    <source>
        <dbReference type="Proteomes" id="UP001596050"/>
    </source>
</evidence>
<sequence>MFGISRQAHYKRLHAEIGRAARYRVAETMVQQVRLRQPKVGTRKLYFLLKAQFANAGLKLGRDGLFDALRRARMLVHPKRCYRKTTNSKHWMHKHPNLVKAQPKPAMAEQLWVADITYIETRETTGYLSLITDAYSRRIMGYHLHPNLHTDGVLKAWNMALRCRSTERQL</sequence>